<dbReference type="EMBL" id="JBHTJZ010000011">
    <property type="protein sequence ID" value="MFD0959872.1"/>
    <property type="molecule type" value="Genomic_DNA"/>
</dbReference>
<keyword evidence="2 6" id="KW-0808">Transferase</keyword>
<dbReference type="InterPro" id="IPR050406">
    <property type="entry name" value="FGGY_Carb_Kinase"/>
</dbReference>
<dbReference type="CDD" id="cd07808">
    <property type="entry name" value="ASKHA_NBD_FGGY_EcXK-like"/>
    <property type="match status" value="1"/>
</dbReference>
<evidence type="ECO:0000259" key="4">
    <source>
        <dbReference type="Pfam" id="PF00370"/>
    </source>
</evidence>
<keyword evidence="7" id="KW-1185">Reference proteome</keyword>
<evidence type="ECO:0000256" key="1">
    <source>
        <dbReference type="ARBA" id="ARBA00009156"/>
    </source>
</evidence>
<evidence type="ECO:0000259" key="5">
    <source>
        <dbReference type="Pfam" id="PF02782"/>
    </source>
</evidence>
<dbReference type="Pfam" id="PF02782">
    <property type="entry name" value="FGGY_C"/>
    <property type="match status" value="1"/>
</dbReference>
<protein>
    <submittedName>
        <fullName evidence="6">Xylulokinase</fullName>
        <ecNumber evidence="6">2.7.1.17</ecNumber>
    </submittedName>
</protein>
<feature type="domain" description="Carbohydrate kinase FGGY N-terminal" evidence="4">
    <location>
        <begin position="5"/>
        <end position="247"/>
    </location>
</feature>
<comment type="similarity">
    <text evidence="1">Belongs to the FGGY kinase family.</text>
</comment>
<dbReference type="Proteomes" id="UP001596989">
    <property type="component" value="Unassembled WGS sequence"/>
</dbReference>
<dbReference type="PANTHER" id="PTHR43095">
    <property type="entry name" value="SUGAR KINASE"/>
    <property type="match status" value="1"/>
</dbReference>
<reference evidence="7" key="1">
    <citation type="journal article" date="2019" name="Int. J. Syst. Evol. Microbiol.">
        <title>The Global Catalogue of Microorganisms (GCM) 10K type strain sequencing project: providing services to taxonomists for standard genome sequencing and annotation.</title>
        <authorList>
            <consortium name="The Broad Institute Genomics Platform"/>
            <consortium name="The Broad Institute Genome Sequencing Center for Infectious Disease"/>
            <person name="Wu L."/>
            <person name="Ma J."/>
        </authorList>
    </citation>
    <scope>NUCLEOTIDE SEQUENCE [LARGE SCALE GENOMIC DNA]</scope>
    <source>
        <strain evidence="7">CCUG 59129</strain>
    </source>
</reference>
<organism evidence="6 7">
    <name type="scientific">Paenibacillus chungangensis</name>
    <dbReference type="NCBI Taxonomy" id="696535"/>
    <lineage>
        <taxon>Bacteria</taxon>
        <taxon>Bacillati</taxon>
        <taxon>Bacillota</taxon>
        <taxon>Bacilli</taxon>
        <taxon>Bacillales</taxon>
        <taxon>Paenibacillaceae</taxon>
        <taxon>Paenibacillus</taxon>
    </lineage>
</organism>
<evidence type="ECO:0000313" key="6">
    <source>
        <dbReference type="EMBL" id="MFD0959872.1"/>
    </source>
</evidence>
<dbReference type="EC" id="2.7.1.17" evidence="6"/>
<dbReference type="PIRSF" id="PIRSF000538">
    <property type="entry name" value="GlpK"/>
    <property type="match status" value="1"/>
</dbReference>
<accession>A0ABW3HR15</accession>
<dbReference type="InterPro" id="IPR018485">
    <property type="entry name" value="FGGY_C"/>
</dbReference>
<dbReference type="InterPro" id="IPR018484">
    <property type="entry name" value="FGGY_N"/>
</dbReference>
<keyword evidence="3" id="KW-0418">Kinase</keyword>
<dbReference type="SUPFAM" id="SSF53067">
    <property type="entry name" value="Actin-like ATPase domain"/>
    <property type="match status" value="2"/>
</dbReference>
<comment type="caution">
    <text evidence="6">The sequence shown here is derived from an EMBL/GenBank/DDBJ whole genome shotgun (WGS) entry which is preliminary data.</text>
</comment>
<feature type="domain" description="Carbohydrate kinase FGGY C-terminal" evidence="5">
    <location>
        <begin position="267"/>
        <end position="446"/>
    </location>
</feature>
<dbReference type="InterPro" id="IPR043129">
    <property type="entry name" value="ATPase_NBD"/>
</dbReference>
<dbReference type="Gene3D" id="3.30.420.40">
    <property type="match status" value="2"/>
</dbReference>
<dbReference type="Pfam" id="PF00370">
    <property type="entry name" value="FGGY_N"/>
    <property type="match status" value="1"/>
</dbReference>
<proteinExistence type="inferred from homology"/>
<dbReference type="RefSeq" id="WP_377564156.1">
    <property type="nucleotide sequence ID" value="NZ_JBHTJZ010000011.1"/>
</dbReference>
<name>A0ABW3HR15_9BACL</name>
<gene>
    <name evidence="6" type="ORF">ACFQ2I_10760</name>
</gene>
<dbReference type="PANTHER" id="PTHR43095:SF5">
    <property type="entry name" value="XYLULOSE KINASE"/>
    <property type="match status" value="1"/>
</dbReference>
<dbReference type="GO" id="GO:0004856">
    <property type="term" value="F:D-xylulokinase activity"/>
    <property type="evidence" value="ECO:0007669"/>
    <property type="project" value="UniProtKB-EC"/>
</dbReference>
<sequence length="504" mass="56127">MAISYVLGVDHGSGGCKITCLGSDGTVASEAYVSYPSLYPKPRWVEQDPNQWIDAAVEGIRKAISSFSTEQRSRMEAIAFSAPHHVAVLLDKGGSALRNVIMWNDQRSGDESKELYRLKGERIYDLTNNAPNPTWTLSHFLWLRKHEPEALERVQRIVFMKDYVRYRFSGDIATDHIEAEGSLFYDIHEQRWSDELLELIALDKSLLPPVGSPLDRAGSLTQEMADRLGLPAGIAIVMGTADTAAEVYGCGTVEAGDGVVKLATAGNFALVTDKLPRNDKLTAYHHVIDGLYYQNSATNFAAASFRWFKESFYREAEGRIGAEDIYDYIVGMVDCLPAGSEGLLFQPYLNGERSPHWDPYLRGSFFGTTTRHTREHFARAVLEGVAYSLRDCANQLSDRPLKAVKLIGGGSKGRPWIQIMASVLNLEMEIPEVSDSSFGACLIAATSIGWYSDLREAVSHAQRVVESVAPVPEDVKVYDEMFSIYRELHSRTHDLAHRLTSMQE</sequence>
<dbReference type="InterPro" id="IPR000577">
    <property type="entry name" value="Carb_kinase_FGGY"/>
</dbReference>
<evidence type="ECO:0000313" key="7">
    <source>
        <dbReference type="Proteomes" id="UP001596989"/>
    </source>
</evidence>
<evidence type="ECO:0000256" key="2">
    <source>
        <dbReference type="ARBA" id="ARBA00022679"/>
    </source>
</evidence>
<evidence type="ECO:0000256" key="3">
    <source>
        <dbReference type="ARBA" id="ARBA00022777"/>
    </source>
</evidence>